<proteinExistence type="predicted"/>
<gene>
    <name evidence="1" type="ORF">QFC20_002589</name>
</gene>
<organism evidence="1 2">
    <name type="scientific">Naganishia adeliensis</name>
    <dbReference type="NCBI Taxonomy" id="92952"/>
    <lineage>
        <taxon>Eukaryota</taxon>
        <taxon>Fungi</taxon>
        <taxon>Dikarya</taxon>
        <taxon>Basidiomycota</taxon>
        <taxon>Agaricomycotina</taxon>
        <taxon>Tremellomycetes</taxon>
        <taxon>Filobasidiales</taxon>
        <taxon>Filobasidiaceae</taxon>
        <taxon>Naganishia</taxon>
    </lineage>
</organism>
<reference evidence="1" key="1">
    <citation type="submission" date="2023-04" db="EMBL/GenBank/DDBJ databases">
        <title>Draft Genome sequencing of Naganishia species isolated from polar environments using Oxford Nanopore Technology.</title>
        <authorList>
            <person name="Leo P."/>
            <person name="Venkateswaran K."/>
        </authorList>
    </citation>
    <scope>NUCLEOTIDE SEQUENCE</scope>
    <source>
        <strain evidence="1">MNA-CCFEE 5262</strain>
    </source>
</reference>
<dbReference type="Proteomes" id="UP001230649">
    <property type="component" value="Unassembled WGS sequence"/>
</dbReference>
<evidence type="ECO:0000313" key="2">
    <source>
        <dbReference type="Proteomes" id="UP001230649"/>
    </source>
</evidence>
<evidence type="ECO:0000313" key="1">
    <source>
        <dbReference type="EMBL" id="KAJ9111298.1"/>
    </source>
</evidence>
<accession>A0ACC2WIJ7</accession>
<comment type="caution">
    <text evidence="1">The sequence shown here is derived from an EMBL/GenBank/DDBJ whole genome shotgun (WGS) entry which is preliminary data.</text>
</comment>
<name>A0ACC2WIJ7_9TREE</name>
<dbReference type="EMBL" id="JASBWS010000019">
    <property type="protein sequence ID" value="KAJ9111298.1"/>
    <property type="molecule type" value="Genomic_DNA"/>
</dbReference>
<sequence length="636" mass="70767">MTTTSDSHVMKTTRRGRPFVKDTHDLFATLVVSLQLGNHRYMFKNYPNTFTVDEAAHNLSTLKFSQSTRSPDPNDASKIITTTTTTTFSMTRDMAKGICQYFMDARLIENAADVTVAQFKDRGLYRLTPKGLHILERFITKNGISADHLLKIFAEQPICMRLLHLERHTADDEILISRPVMEILFRRFVGKEPNVAPPQVKTGITALPAAAKSSGSISGSTLGEADRALGVTMWKHGGAAAEPKIKPTKAGPDATHAWVFSAVTALEWLNDLTTIVGRDEASEIAAHFVRYGFIALVPEKLAKVYDSTEVTVVVGEKPTDQGAFRYHEKALYRVTVEGTRVAGWNSSIDVSPEGSPDPNAARAKPARLLRKPSSTDPLGNLSRSMEKLQVRDSYATKLRQVLEEPNLRSLFREFLRSNFCEENLSFWLDVQDFKRRFNTTSSAVAPGAEKGEKKSGGQAVMERHQRDLIAMAFVIYNTYLAPTSECELNIDHNIRGELVAYMTKIVADVSSREGASAVIRGTLDPAMAAKTLHASQLQTMVKLYERIQGYIFRLMATDSVPKFCKTPKYMDQTQTLFDDIDEADDMQALVHQGKVIGTDDNTDLKSPSKSYITISQAANEKHAALLQLYQQRQQAC</sequence>
<protein>
    <submittedName>
        <fullName evidence="1">Uncharacterized protein</fullName>
    </submittedName>
</protein>
<keyword evidence="2" id="KW-1185">Reference proteome</keyword>